<feature type="transmembrane region" description="Helical" evidence="8">
    <location>
        <begin position="425"/>
        <end position="451"/>
    </location>
</feature>
<dbReference type="AlphaFoldDB" id="A0A9P4S6G9"/>
<dbReference type="Gene3D" id="1.20.1250.20">
    <property type="entry name" value="MFS general substrate transporter like domains"/>
    <property type="match status" value="1"/>
</dbReference>
<dbReference type="PANTHER" id="PTHR23501">
    <property type="entry name" value="MAJOR FACILITATOR SUPERFAMILY"/>
    <property type="match status" value="1"/>
</dbReference>
<evidence type="ECO:0000256" key="5">
    <source>
        <dbReference type="ARBA" id="ARBA00022989"/>
    </source>
</evidence>
<comment type="caution">
    <text evidence="10">The sequence shown here is derived from an EMBL/GenBank/DDBJ whole genome shotgun (WGS) entry which is preliminary data.</text>
</comment>
<dbReference type="GO" id="GO:0015174">
    <property type="term" value="F:basic amino acid transmembrane transporter activity"/>
    <property type="evidence" value="ECO:0007669"/>
    <property type="project" value="TreeGrafter"/>
</dbReference>
<feature type="transmembrane region" description="Helical" evidence="8">
    <location>
        <begin position="101"/>
        <end position="124"/>
    </location>
</feature>
<keyword evidence="4 8" id="KW-0812">Transmembrane</keyword>
<dbReference type="Proteomes" id="UP000799429">
    <property type="component" value="Unassembled WGS sequence"/>
</dbReference>
<feature type="transmembrane region" description="Helical" evidence="8">
    <location>
        <begin position="136"/>
        <end position="155"/>
    </location>
</feature>
<feature type="transmembrane region" description="Helical" evidence="8">
    <location>
        <begin position="225"/>
        <end position="247"/>
    </location>
</feature>
<feature type="transmembrane region" description="Helical" evidence="8">
    <location>
        <begin position="253"/>
        <end position="273"/>
    </location>
</feature>
<keyword evidence="3" id="KW-0813">Transport</keyword>
<dbReference type="InterPro" id="IPR011701">
    <property type="entry name" value="MFS"/>
</dbReference>
<comment type="subcellular location">
    <subcellularLocation>
        <location evidence="1">Endomembrane system</location>
        <topology evidence="1">Multi-pass membrane protein</topology>
    </subcellularLocation>
</comment>
<dbReference type="GO" id="GO:0012505">
    <property type="term" value="C:endomembrane system"/>
    <property type="evidence" value="ECO:0007669"/>
    <property type="project" value="UniProtKB-SubCell"/>
</dbReference>
<proteinExistence type="inferred from homology"/>
<feature type="region of interest" description="Disordered" evidence="7">
    <location>
        <begin position="1"/>
        <end position="26"/>
    </location>
</feature>
<evidence type="ECO:0000256" key="1">
    <source>
        <dbReference type="ARBA" id="ARBA00004127"/>
    </source>
</evidence>
<evidence type="ECO:0000256" key="7">
    <source>
        <dbReference type="SAM" id="MobiDB-lite"/>
    </source>
</evidence>
<dbReference type="Pfam" id="PF07690">
    <property type="entry name" value="MFS_1"/>
    <property type="match status" value="1"/>
</dbReference>
<evidence type="ECO:0000256" key="4">
    <source>
        <dbReference type="ARBA" id="ARBA00022692"/>
    </source>
</evidence>
<organism evidence="10 11">
    <name type="scientific">Patellaria atrata CBS 101060</name>
    <dbReference type="NCBI Taxonomy" id="1346257"/>
    <lineage>
        <taxon>Eukaryota</taxon>
        <taxon>Fungi</taxon>
        <taxon>Dikarya</taxon>
        <taxon>Ascomycota</taxon>
        <taxon>Pezizomycotina</taxon>
        <taxon>Dothideomycetes</taxon>
        <taxon>Dothideomycetes incertae sedis</taxon>
        <taxon>Patellariales</taxon>
        <taxon>Patellariaceae</taxon>
        <taxon>Patellaria</taxon>
    </lineage>
</organism>
<keyword evidence="5 8" id="KW-1133">Transmembrane helix</keyword>
<feature type="transmembrane region" description="Helical" evidence="8">
    <location>
        <begin position="294"/>
        <end position="311"/>
    </location>
</feature>
<evidence type="ECO:0000313" key="10">
    <source>
        <dbReference type="EMBL" id="KAF2837038.1"/>
    </source>
</evidence>
<feature type="transmembrane region" description="Helical" evidence="8">
    <location>
        <begin position="323"/>
        <end position="341"/>
    </location>
</feature>
<evidence type="ECO:0000256" key="2">
    <source>
        <dbReference type="ARBA" id="ARBA00008335"/>
    </source>
</evidence>
<feature type="transmembrane region" description="Helical" evidence="8">
    <location>
        <begin position="167"/>
        <end position="186"/>
    </location>
</feature>
<dbReference type="InterPro" id="IPR036259">
    <property type="entry name" value="MFS_trans_sf"/>
</dbReference>
<name>A0A9P4S6G9_9PEZI</name>
<evidence type="ECO:0000259" key="9">
    <source>
        <dbReference type="PROSITE" id="PS50850"/>
    </source>
</evidence>
<evidence type="ECO:0000256" key="3">
    <source>
        <dbReference type="ARBA" id="ARBA00022448"/>
    </source>
</evidence>
<dbReference type="GO" id="GO:0000329">
    <property type="term" value="C:fungal-type vacuole membrane"/>
    <property type="evidence" value="ECO:0007669"/>
    <property type="project" value="TreeGrafter"/>
</dbReference>
<feature type="transmembrane region" description="Helical" evidence="8">
    <location>
        <begin position="192"/>
        <end position="213"/>
    </location>
</feature>
<dbReference type="InterPro" id="IPR020846">
    <property type="entry name" value="MFS_dom"/>
</dbReference>
<feature type="transmembrane region" description="Helical" evidence="8">
    <location>
        <begin position="569"/>
        <end position="586"/>
    </location>
</feature>
<dbReference type="FunFam" id="1.20.1720.10:FF:000013">
    <property type="entry name" value="Related to multidrug resistance proteins"/>
    <property type="match status" value="1"/>
</dbReference>
<evidence type="ECO:0000313" key="11">
    <source>
        <dbReference type="Proteomes" id="UP000799429"/>
    </source>
</evidence>
<dbReference type="OrthoDB" id="3437016at2759"/>
<feature type="transmembrane region" description="Helical" evidence="8">
    <location>
        <begin position="398"/>
        <end position="418"/>
    </location>
</feature>
<dbReference type="GO" id="GO:0046943">
    <property type="term" value="F:carboxylic acid transmembrane transporter activity"/>
    <property type="evidence" value="ECO:0007669"/>
    <property type="project" value="UniProtKB-ARBA"/>
</dbReference>
<feature type="compositionally biased region" description="Low complexity" evidence="7">
    <location>
        <begin position="8"/>
        <end position="24"/>
    </location>
</feature>
<accession>A0A9P4S6G9</accession>
<evidence type="ECO:0000256" key="8">
    <source>
        <dbReference type="SAM" id="Phobius"/>
    </source>
</evidence>
<dbReference type="PROSITE" id="PS50850">
    <property type="entry name" value="MFS"/>
    <property type="match status" value="1"/>
</dbReference>
<dbReference type="SUPFAM" id="SSF103473">
    <property type="entry name" value="MFS general substrate transporter"/>
    <property type="match status" value="1"/>
</dbReference>
<evidence type="ECO:0000256" key="6">
    <source>
        <dbReference type="ARBA" id="ARBA00023136"/>
    </source>
</evidence>
<feature type="domain" description="Major facilitator superfamily (MFS) profile" evidence="9">
    <location>
        <begin position="102"/>
        <end position="591"/>
    </location>
</feature>
<keyword evidence="11" id="KW-1185">Reference proteome</keyword>
<dbReference type="CDD" id="cd17502">
    <property type="entry name" value="MFS_Azr1_MDR_like"/>
    <property type="match status" value="1"/>
</dbReference>
<dbReference type="Gene3D" id="1.20.1720.10">
    <property type="entry name" value="Multidrug resistance protein D"/>
    <property type="match status" value="1"/>
</dbReference>
<feature type="transmembrane region" description="Helical" evidence="8">
    <location>
        <begin position="457"/>
        <end position="481"/>
    </location>
</feature>
<comment type="similarity">
    <text evidence="2">Belongs to the major facilitator superfamily.</text>
</comment>
<dbReference type="PANTHER" id="PTHR23501:SF84">
    <property type="entry name" value="VACUOLAR MEMBRANE AMINO ACID UPTAKE TRANSPORTER FNX2"/>
    <property type="match status" value="1"/>
</dbReference>
<protein>
    <submittedName>
        <fullName evidence="10">MFS multidrug transporter</fullName>
    </submittedName>
</protein>
<feature type="transmembrane region" description="Helical" evidence="8">
    <location>
        <begin position="362"/>
        <end position="386"/>
    </location>
</feature>
<sequence length="593" mass="63423">MPVVSAHASSTSPPSETSPLLAESNNHTATLLPTTSAAEFIEAQSVEPGAGIAPEAPYPHGDYHDAAIDGATHEDAEDQRSIPERIAQYEGMPEVKKQMKYIFPALGVGVFLASADQTIIVSSYGKIGTELNALSTTSWIATAYLLTLTSFQPLYGKLSDIFGRKACLLFAYTIFGLGCIGCGVAKDMKQLIAARAFAGIGGGGMTTVVSILLSDVVSLRDRGKWQGYINIIYATGSGVGAPMGGIMSDSIGWRWAFLFQAPLCLVAFVAVGLTLHLPRKSDSHWKSKLRRIDFPGALILICAVFSLLLGLDRGSNLGWKAQAAYIPLAISLPLFLLFIFVEMKVASEPFTPGHIIFERSLVALYLCNFFSFAGWLAAIFYIPLFWQVTDDIGSTQAGIQLIPSIIAGVSGSLFGGFYMAKTGKYYWLTVAAYSGLTLGVILIFLFSGIIIRFSLAMIVGMIVCGFSNGIGVTSSLIGLIANSSREDQAIATACSYLFRSLGSVVGVSLSATVTNQVLRSQLKSQLRGNADAGKIAENVRQSLDYFKALEPSLKAVVADCYARGLRSAFALQMALVCGAAVSAWFVREQKLSR</sequence>
<gene>
    <name evidence="10" type="ORF">M501DRAFT_1006954</name>
</gene>
<reference evidence="10" key="1">
    <citation type="journal article" date="2020" name="Stud. Mycol.">
        <title>101 Dothideomycetes genomes: a test case for predicting lifestyles and emergence of pathogens.</title>
        <authorList>
            <person name="Haridas S."/>
            <person name="Albert R."/>
            <person name="Binder M."/>
            <person name="Bloem J."/>
            <person name="Labutti K."/>
            <person name="Salamov A."/>
            <person name="Andreopoulos B."/>
            <person name="Baker S."/>
            <person name="Barry K."/>
            <person name="Bills G."/>
            <person name="Bluhm B."/>
            <person name="Cannon C."/>
            <person name="Castanera R."/>
            <person name="Culley D."/>
            <person name="Daum C."/>
            <person name="Ezra D."/>
            <person name="Gonzalez J."/>
            <person name="Henrissat B."/>
            <person name="Kuo A."/>
            <person name="Liang C."/>
            <person name="Lipzen A."/>
            <person name="Lutzoni F."/>
            <person name="Magnuson J."/>
            <person name="Mondo S."/>
            <person name="Nolan M."/>
            <person name="Ohm R."/>
            <person name="Pangilinan J."/>
            <person name="Park H.-J."/>
            <person name="Ramirez L."/>
            <person name="Alfaro M."/>
            <person name="Sun H."/>
            <person name="Tritt A."/>
            <person name="Yoshinaga Y."/>
            <person name="Zwiers L.-H."/>
            <person name="Turgeon B."/>
            <person name="Goodwin S."/>
            <person name="Spatafora J."/>
            <person name="Crous P."/>
            <person name="Grigoriev I."/>
        </authorList>
    </citation>
    <scope>NUCLEOTIDE SEQUENCE</scope>
    <source>
        <strain evidence="10">CBS 101060</strain>
    </source>
</reference>
<keyword evidence="6 8" id="KW-0472">Membrane</keyword>
<dbReference type="EMBL" id="MU006101">
    <property type="protein sequence ID" value="KAF2837038.1"/>
    <property type="molecule type" value="Genomic_DNA"/>
</dbReference>